<reference evidence="1 2" key="1">
    <citation type="submission" date="2020-10" db="EMBL/GenBank/DDBJ databases">
        <authorList>
            <person name="Castelo-Branco R."/>
            <person name="Eusebio N."/>
            <person name="Adriana R."/>
            <person name="Vieira A."/>
            <person name="Brugerolle De Fraissinette N."/>
            <person name="Rezende De Castro R."/>
            <person name="Schneider M.P."/>
            <person name="Vasconcelos V."/>
            <person name="Leao P.N."/>
        </authorList>
    </citation>
    <scope>NUCLEOTIDE SEQUENCE [LARGE SCALE GENOMIC DNA]</scope>
    <source>
        <strain evidence="1 2">LEGE 00031</strain>
    </source>
</reference>
<gene>
    <name evidence="1" type="ORF">IQ217_13085</name>
</gene>
<dbReference type="NCBIfam" id="TIGR01784">
    <property type="entry name" value="T_den_put_tspse"/>
    <property type="match status" value="1"/>
</dbReference>
<sequence>MFDNVCKFLAENFSEDYASWLLGRPVTLTKLSPTELSLEPIRADSLILEQSEDLVLHLEFQTEPDETMGFRMLDYRVRVYRRFPAKTMHQVVIYLKPSKSALVYQDSFQLGETTHRYRAIRLWEQSSEIFLQSPGLLPLAILTKSEEPTIRLGEVSKGLDTIENQGVRANLMAATAVFAGLVMEPEMIKTILRSDIMKESAFYQEILQEGRQDGRQQGLLEGRQEGRQQGLLEGKLKTIPLLKKLGLSIADIAEELDIDIALVNQFVANQNN</sequence>
<comment type="caution">
    <text evidence="1">The sequence shown here is derived from an EMBL/GenBank/DDBJ whole genome shotgun (WGS) entry which is preliminary data.</text>
</comment>
<dbReference type="PANTHER" id="PTHR34613">
    <property type="entry name" value="SLL0800 PROTEIN"/>
    <property type="match status" value="1"/>
</dbReference>
<dbReference type="EMBL" id="JADEVV010000038">
    <property type="protein sequence ID" value="MBE9254752.1"/>
    <property type="molecule type" value="Genomic_DNA"/>
</dbReference>
<evidence type="ECO:0000313" key="2">
    <source>
        <dbReference type="Proteomes" id="UP000658720"/>
    </source>
</evidence>
<protein>
    <submittedName>
        <fullName evidence="1">Rpn family recombination-promoting nuclease/putative transposase</fullName>
    </submittedName>
</protein>
<dbReference type="RefSeq" id="WP_190597677.1">
    <property type="nucleotide sequence ID" value="NZ_JADEVV010000038.1"/>
</dbReference>
<organism evidence="1 2">
    <name type="scientific">Synechocystis salina LEGE 00031</name>
    <dbReference type="NCBI Taxonomy" id="1828736"/>
    <lineage>
        <taxon>Bacteria</taxon>
        <taxon>Bacillati</taxon>
        <taxon>Cyanobacteriota</taxon>
        <taxon>Cyanophyceae</taxon>
        <taxon>Synechococcales</taxon>
        <taxon>Merismopediaceae</taxon>
        <taxon>Synechocystis</taxon>
    </lineage>
</organism>
<proteinExistence type="predicted"/>
<accession>A0ABR9VTS2</accession>
<dbReference type="InterPro" id="IPR010106">
    <property type="entry name" value="RpnA"/>
</dbReference>
<name>A0ABR9VTS2_9SYNC</name>
<dbReference type="Proteomes" id="UP000658720">
    <property type="component" value="Unassembled WGS sequence"/>
</dbReference>
<keyword evidence="2" id="KW-1185">Reference proteome</keyword>
<dbReference type="PANTHER" id="PTHR34613:SF1">
    <property type="entry name" value="SLL6017 PROTEIN"/>
    <property type="match status" value="1"/>
</dbReference>
<evidence type="ECO:0000313" key="1">
    <source>
        <dbReference type="EMBL" id="MBE9254752.1"/>
    </source>
</evidence>